<evidence type="ECO:0008006" key="5">
    <source>
        <dbReference type="Google" id="ProtNLM"/>
    </source>
</evidence>
<dbReference type="Proteomes" id="UP000746503">
    <property type="component" value="Unassembled WGS sequence"/>
</dbReference>
<evidence type="ECO:0000256" key="1">
    <source>
        <dbReference type="SAM" id="MobiDB-lite"/>
    </source>
</evidence>
<organism evidence="3 4">
    <name type="scientific">Streptomyces spiramenti</name>
    <dbReference type="NCBI Taxonomy" id="2720606"/>
    <lineage>
        <taxon>Bacteria</taxon>
        <taxon>Bacillati</taxon>
        <taxon>Actinomycetota</taxon>
        <taxon>Actinomycetes</taxon>
        <taxon>Kitasatosporales</taxon>
        <taxon>Streptomycetaceae</taxon>
        <taxon>Streptomyces</taxon>
    </lineage>
</organism>
<feature type="region of interest" description="Disordered" evidence="1">
    <location>
        <begin position="418"/>
        <end position="454"/>
    </location>
</feature>
<feature type="compositionally biased region" description="Pro residues" evidence="1">
    <location>
        <begin position="166"/>
        <end position="176"/>
    </location>
</feature>
<name>A0ABX1AI41_9ACTN</name>
<evidence type="ECO:0000256" key="2">
    <source>
        <dbReference type="SAM" id="Phobius"/>
    </source>
</evidence>
<feature type="region of interest" description="Disordered" evidence="1">
    <location>
        <begin position="153"/>
        <end position="266"/>
    </location>
</feature>
<dbReference type="RefSeq" id="WP_167932107.1">
    <property type="nucleotide sequence ID" value="NZ_JAAVJB010000019.1"/>
</dbReference>
<feature type="compositionally biased region" description="Pro residues" evidence="1">
    <location>
        <begin position="202"/>
        <end position="215"/>
    </location>
</feature>
<evidence type="ECO:0000313" key="3">
    <source>
        <dbReference type="EMBL" id="NJP65581.1"/>
    </source>
</evidence>
<dbReference type="EMBL" id="JAAVJB010000019">
    <property type="protein sequence ID" value="NJP65581.1"/>
    <property type="molecule type" value="Genomic_DNA"/>
</dbReference>
<reference evidence="3 4" key="1">
    <citation type="submission" date="2020-03" db="EMBL/GenBank/DDBJ databases">
        <title>Draft genome of Streptomyces sp. ventii, isolated from the Axial Seamount in the Pacific Ocean, and resequencing of the two type strains Streptomyces lonarensis strain NCL 716 and Streptomyces bohaiensis strain 11A07.</title>
        <authorList>
            <person name="Loughran R.M."/>
            <person name="Pfannmuller K.M."/>
            <person name="Wasson B.J."/>
            <person name="Deadmond M.C."/>
            <person name="Paddock B.E."/>
            <person name="Koyack M.J."/>
            <person name="Gallegos D.A."/>
            <person name="Mitchell E.A."/>
            <person name="Ushijima B."/>
            <person name="Saw J.H."/>
            <person name="Mcphail K.L."/>
            <person name="Videau P."/>
        </authorList>
    </citation>
    <scope>NUCLEOTIDE SEQUENCE [LARGE SCALE GENOMIC DNA]</scope>
    <source>
        <strain evidence="4">5675061</strain>
    </source>
</reference>
<keyword evidence="2" id="KW-1133">Transmembrane helix</keyword>
<keyword evidence="4" id="KW-1185">Reference proteome</keyword>
<gene>
    <name evidence="3" type="ORF">HCJ92_04580</name>
</gene>
<evidence type="ECO:0000313" key="4">
    <source>
        <dbReference type="Proteomes" id="UP000746503"/>
    </source>
</evidence>
<accession>A0ABX1AI41</accession>
<protein>
    <recommendedName>
        <fullName evidence="5">Large membrane protein</fullName>
    </recommendedName>
</protein>
<keyword evidence="2" id="KW-0472">Membrane</keyword>
<feature type="transmembrane region" description="Helical" evidence="2">
    <location>
        <begin position="21"/>
        <end position="41"/>
    </location>
</feature>
<keyword evidence="2" id="KW-0812">Transmembrane</keyword>
<sequence>MSEREAVLDDDVAARRGRGRWLPVAAVAAAVTLLAGGAYGVNRITDGTPATEPRPLALTPNPGGGAALHESAVYPASSVFHRVTGELPALDAAEAPVYGYGEAIDEATVRELAATLKVSGEPRLVGDAWEVGPEQPGVAGARLMVTADGEGAWRVTGPDHALTRSVPPPGDTPPADPTEGPAVEPAPGMPADPDGSQSSPAMPEPAGPEPVMPPRDLPDDSGAEPGAPDAERVVPGPHDGERGLVDAPVPEDLLLPDGPAGPPPSAEEALAAVVPLLERLGLDPAAAEATDTAGDRRTVRVARQVDSLPAPGLGTRLEVDARGVVVSGQGTLGDPVSGDAPYPLIDAAEALLALNGGIAEPPEAAAVVEVSEVGLGLVRHRVAGEPVLVPAWLFTPAMAPDAEPVARVAVTPELLTGVSDDVAPSTGGASEPGDPGTVDLDGAVGRAPDSDFSGETWSLEPAEATATSLVYHDSTGACGEYEAFAEETPDTITITVEQIDPDPDQICTLQLVPGTFDVELDEPLGDRTVRNSLGAEIEVPGR</sequence>
<comment type="caution">
    <text evidence="3">The sequence shown here is derived from an EMBL/GenBank/DDBJ whole genome shotgun (WGS) entry which is preliminary data.</text>
</comment>
<proteinExistence type="predicted"/>